<feature type="non-terminal residue" evidence="1">
    <location>
        <position position="271"/>
    </location>
</feature>
<accession>A0ACA9Q0S5</accession>
<evidence type="ECO:0000313" key="2">
    <source>
        <dbReference type="Proteomes" id="UP000789702"/>
    </source>
</evidence>
<dbReference type="EMBL" id="CAJVPU010035739">
    <property type="protein sequence ID" value="CAG8728464.1"/>
    <property type="molecule type" value="Genomic_DNA"/>
</dbReference>
<protein>
    <submittedName>
        <fullName evidence="1">557_t:CDS:1</fullName>
    </submittedName>
</protein>
<dbReference type="Proteomes" id="UP000789702">
    <property type="component" value="Unassembled WGS sequence"/>
</dbReference>
<keyword evidence="2" id="KW-1185">Reference proteome</keyword>
<evidence type="ECO:0000313" key="1">
    <source>
        <dbReference type="EMBL" id="CAG8728464.1"/>
    </source>
</evidence>
<sequence>MDQELIKLSENIKAIGNTSESLCESSVNKAHVYCTLVMPFSELVVRNVKEFFEKFEYFEDYELVEKAKQNDQVCKHTLEIHEYLLTDFKNALILWNDQHKHCEEEKEKFKRKHDRKAFLAVGTAVIPYVNFVAAPTIGWFAYKDKKAAAKANEQAERAVSAATDLGNYLIAPIEKFINAMIEISRFFEIIDNIFLFRHNSEEINKGDVVKSCSSAEKIFFNYKNHQKISDNNNEHVQQLLTRQYANKNGWSLLHIAAAAGCLEVVKTLQKE</sequence>
<gene>
    <name evidence="1" type="ORF">DHETER_LOCUS13280</name>
</gene>
<proteinExistence type="predicted"/>
<organism evidence="1 2">
    <name type="scientific">Dentiscutata heterogama</name>
    <dbReference type="NCBI Taxonomy" id="1316150"/>
    <lineage>
        <taxon>Eukaryota</taxon>
        <taxon>Fungi</taxon>
        <taxon>Fungi incertae sedis</taxon>
        <taxon>Mucoromycota</taxon>
        <taxon>Glomeromycotina</taxon>
        <taxon>Glomeromycetes</taxon>
        <taxon>Diversisporales</taxon>
        <taxon>Gigasporaceae</taxon>
        <taxon>Dentiscutata</taxon>
    </lineage>
</organism>
<name>A0ACA9Q0S5_9GLOM</name>
<comment type="caution">
    <text evidence="1">The sequence shown here is derived from an EMBL/GenBank/DDBJ whole genome shotgun (WGS) entry which is preliminary data.</text>
</comment>
<reference evidence="1" key="1">
    <citation type="submission" date="2021-06" db="EMBL/GenBank/DDBJ databases">
        <authorList>
            <person name="Kallberg Y."/>
            <person name="Tangrot J."/>
            <person name="Rosling A."/>
        </authorList>
    </citation>
    <scope>NUCLEOTIDE SEQUENCE</scope>
    <source>
        <strain evidence="1">IL203A</strain>
    </source>
</reference>